<dbReference type="PRINTS" id="PR00461">
    <property type="entry name" value="PLPEROXIDASE"/>
</dbReference>
<keyword evidence="6 21" id="KW-0349">Heme</keyword>
<dbReference type="PROSITE" id="PS50873">
    <property type="entry name" value="PEROXIDASE_4"/>
    <property type="match status" value="1"/>
</dbReference>
<comment type="catalytic activity">
    <reaction evidence="1 21">
        <text>2 a phenolic donor + H2O2 = 2 a phenolic radical donor + 2 H2O</text>
        <dbReference type="Rhea" id="RHEA:56136"/>
        <dbReference type="ChEBI" id="CHEBI:15377"/>
        <dbReference type="ChEBI" id="CHEBI:16240"/>
        <dbReference type="ChEBI" id="CHEBI:139520"/>
        <dbReference type="ChEBI" id="CHEBI:139521"/>
        <dbReference type="EC" id="1.11.1.7"/>
    </reaction>
</comment>
<evidence type="ECO:0000256" key="5">
    <source>
        <dbReference type="ARBA" id="ARBA00022559"/>
    </source>
</evidence>
<keyword evidence="21" id="KW-0964">Secreted</keyword>
<evidence type="ECO:0000256" key="21">
    <source>
        <dbReference type="RuleBase" id="RU362060"/>
    </source>
</evidence>
<comment type="similarity">
    <text evidence="3">Belongs to the peroxidase family. Ascorbate peroxidase subfamily.</text>
</comment>
<dbReference type="PANTHER" id="PTHR31517">
    <property type="match status" value="1"/>
</dbReference>
<feature type="binding site" evidence="18">
    <location>
        <position position="74"/>
    </location>
    <ligand>
        <name>Ca(2+)</name>
        <dbReference type="ChEBI" id="CHEBI:29108"/>
        <label>1</label>
    </ligand>
</feature>
<evidence type="ECO:0000256" key="1">
    <source>
        <dbReference type="ARBA" id="ARBA00000189"/>
    </source>
</evidence>
<feature type="binding site" evidence="18">
    <location>
        <position position="78"/>
    </location>
    <ligand>
        <name>Ca(2+)</name>
        <dbReference type="ChEBI" id="CHEBI:29108"/>
        <label>1</label>
    </ligand>
</feature>
<keyword evidence="9 18" id="KW-0106">Calcium</keyword>
<dbReference type="GO" id="GO:0006979">
    <property type="term" value="P:response to oxidative stress"/>
    <property type="evidence" value="ECO:0007669"/>
    <property type="project" value="UniProtKB-UniRule"/>
</dbReference>
<reference evidence="23" key="1">
    <citation type="journal article" date="2013" name="Nature">
        <title>Draft genome of the wheat A-genome progenitor Triticum urartu.</title>
        <authorList>
            <person name="Ling H.Q."/>
            <person name="Zhao S."/>
            <person name="Liu D."/>
            <person name="Wang J."/>
            <person name="Sun H."/>
            <person name="Zhang C."/>
            <person name="Fan H."/>
            <person name="Li D."/>
            <person name="Dong L."/>
            <person name="Tao Y."/>
            <person name="Gao C."/>
            <person name="Wu H."/>
            <person name="Li Y."/>
            <person name="Cui Y."/>
            <person name="Guo X."/>
            <person name="Zheng S."/>
            <person name="Wang B."/>
            <person name="Yu K."/>
            <person name="Liang Q."/>
            <person name="Yang W."/>
            <person name="Lou X."/>
            <person name="Chen J."/>
            <person name="Feng M."/>
            <person name="Jian J."/>
            <person name="Zhang X."/>
            <person name="Luo G."/>
            <person name="Jiang Y."/>
            <person name="Liu J."/>
            <person name="Wang Z."/>
            <person name="Sha Y."/>
            <person name="Zhang B."/>
            <person name="Wu H."/>
            <person name="Tang D."/>
            <person name="Shen Q."/>
            <person name="Xue P."/>
            <person name="Zou S."/>
            <person name="Wang X."/>
            <person name="Liu X."/>
            <person name="Wang F."/>
            <person name="Yang Y."/>
            <person name="An X."/>
            <person name="Dong Z."/>
            <person name="Zhang K."/>
            <person name="Zhang X."/>
            <person name="Luo M.C."/>
            <person name="Dvorak J."/>
            <person name="Tong Y."/>
            <person name="Wang J."/>
            <person name="Yang H."/>
            <person name="Li Z."/>
            <person name="Wang D."/>
            <person name="Zhang A."/>
            <person name="Wang J."/>
        </authorList>
    </citation>
    <scope>NUCLEOTIDE SEQUENCE</scope>
</reference>
<feature type="binding site" evidence="18">
    <location>
        <position position="76"/>
    </location>
    <ligand>
        <name>Ca(2+)</name>
        <dbReference type="ChEBI" id="CHEBI:29108"/>
        <label>1</label>
    </ligand>
</feature>
<comment type="cofactor">
    <cofactor evidence="18 21">
        <name>Ca(2+)</name>
        <dbReference type="ChEBI" id="CHEBI:29108"/>
    </cofactor>
    <text evidence="18 21">Binds 2 calcium ions per subunit.</text>
</comment>
<dbReference type="FunFam" id="1.10.420.10:FF:000006">
    <property type="entry name" value="Peroxidase"/>
    <property type="match status" value="1"/>
</dbReference>
<dbReference type="InterPro" id="IPR010255">
    <property type="entry name" value="Haem_peroxidase_sf"/>
</dbReference>
<evidence type="ECO:0000256" key="2">
    <source>
        <dbReference type="ARBA" id="ARBA00004613"/>
    </source>
</evidence>
<dbReference type="EMBL" id="KD074264">
    <property type="protein sequence ID" value="EMS63040.1"/>
    <property type="molecule type" value="Genomic_DNA"/>
</dbReference>
<evidence type="ECO:0000256" key="6">
    <source>
        <dbReference type="ARBA" id="ARBA00022617"/>
    </source>
</evidence>
<sequence>MASRAAAAVLVLAALICAAHSSAAAEGLSRSFHAASCPELEDIAGSLVAETFRRDVGVAPALIRILFHDCFPQGCDASVLLTGNNTELNAVPNQTLRPVALDLIERIRAAVHAACGPTVSCADITVLATRDALVNAGGPHFDVAFGRRDALAPASQDLVDTLPAPSFDVPTLISSFGNRSLDVADLVALSGAHTFGVAHCPSFSDRFTPNVDLNPLIDPLFARRLRAKCAKDVPQGTVNQTLDVRTPDEFDNKYYFDLIVRQGLFKSDQGLIDHPETRLLASRFALIQSAFFRQFAKSMVKMSNMDLLTGTQGEIRQNCAVPNRRVEGIETANDEGHTAAIAGVPRHWGPGNGRRGRQDHPGPAAAEQAGISNPSAVVHHAYQAPPMPAFVAPPMD</sequence>
<evidence type="ECO:0000256" key="4">
    <source>
        <dbReference type="ARBA" id="ARBA00012313"/>
    </source>
</evidence>
<dbReference type="Gene3D" id="1.10.420.10">
    <property type="entry name" value="Peroxidase, domain 2"/>
    <property type="match status" value="1"/>
</dbReference>
<feature type="site" description="Transition state stabilizer" evidence="19">
    <location>
        <position position="64"/>
    </location>
</feature>
<dbReference type="GO" id="GO:0005576">
    <property type="term" value="C:extracellular region"/>
    <property type="evidence" value="ECO:0007669"/>
    <property type="project" value="UniProtKB-SubCell"/>
</dbReference>
<feature type="domain" description="Plant heme peroxidase family profile" evidence="22">
    <location>
        <begin position="27"/>
        <end position="323"/>
    </location>
</feature>
<evidence type="ECO:0000256" key="12">
    <source>
        <dbReference type="ARBA" id="ARBA00023157"/>
    </source>
</evidence>
<keyword evidence="11 18" id="KW-0408">Iron</keyword>
<evidence type="ECO:0000256" key="18">
    <source>
        <dbReference type="PIRSR" id="PIRSR600823-3"/>
    </source>
</evidence>
<evidence type="ECO:0000256" key="17">
    <source>
        <dbReference type="PIRSR" id="PIRSR600823-2"/>
    </source>
</evidence>
<feature type="binding site" evidence="17">
    <location>
        <position position="163"/>
    </location>
    <ligand>
        <name>substrate</name>
    </ligand>
</feature>
<dbReference type="PROSITE" id="PS00435">
    <property type="entry name" value="PEROXIDASE_1"/>
    <property type="match status" value="1"/>
</dbReference>
<dbReference type="GO" id="GO:0046872">
    <property type="term" value="F:metal ion binding"/>
    <property type="evidence" value="ECO:0007669"/>
    <property type="project" value="UniProtKB-UniRule"/>
</dbReference>
<dbReference type="FunFam" id="1.10.520.10:FF:000009">
    <property type="entry name" value="Peroxidase"/>
    <property type="match status" value="1"/>
</dbReference>
<keyword evidence="14" id="KW-0873">Pyrrolidone carboxylic acid</keyword>
<dbReference type="GO" id="GO:0042744">
    <property type="term" value="P:hydrogen peroxide catabolic process"/>
    <property type="evidence" value="ECO:0007669"/>
    <property type="project" value="UniProtKB-KW"/>
</dbReference>
<feature type="binding site" evidence="18">
    <location>
        <position position="87"/>
    </location>
    <ligand>
        <name>Ca(2+)</name>
        <dbReference type="ChEBI" id="CHEBI:29108"/>
        <label>1</label>
    </ligand>
</feature>
<feature type="binding site" evidence="18">
    <location>
        <position position="69"/>
    </location>
    <ligand>
        <name>Ca(2+)</name>
        <dbReference type="ChEBI" id="CHEBI:29108"/>
        <label>1</label>
    </ligand>
</feature>
<evidence type="ECO:0000256" key="8">
    <source>
        <dbReference type="ARBA" id="ARBA00022729"/>
    </source>
</evidence>
<proteinExistence type="inferred from homology"/>
<feature type="binding site" evidence="18">
    <location>
        <position position="251"/>
    </location>
    <ligand>
        <name>Ca(2+)</name>
        <dbReference type="ChEBI" id="CHEBI:29108"/>
        <label>2</label>
    </ligand>
</feature>
<evidence type="ECO:0000256" key="20">
    <source>
        <dbReference type="PIRSR" id="PIRSR600823-5"/>
    </source>
</evidence>
<evidence type="ECO:0000256" key="13">
    <source>
        <dbReference type="ARBA" id="ARBA00023180"/>
    </source>
</evidence>
<dbReference type="GO" id="GO:0020037">
    <property type="term" value="F:heme binding"/>
    <property type="evidence" value="ECO:0007669"/>
    <property type="project" value="UniProtKB-UniRule"/>
</dbReference>
<keyword evidence="7 18" id="KW-0479">Metal-binding</keyword>
<feature type="disulfide bond" evidence="20">
    <location>
        <begin position="121"/>
        <end position="319"/>
    </location>
</feature>
<evidence type="ECO:0000256" key="7">
    <source>
        <dbReference type="ARBA" id="ARBA00022723"/>
    </source>
</evidence>
<comment type="subcellular location">
    <subcellularLocation>
        <location evidence="2 21">Secreted</location>
    </subcellularLocation>
</comment>
<keyword evidence="8 21" id="KW-0732">Signal</keyword>
<comment type="function">
    <text evidence="21">Removal of H(2)O(2), oxidation of toxic reductants, biosynthesis and degradation of lignin, suberization, auxin catabolism, response to environmental stresses such as wounding, pathogen attack and oxidative stress.</text>
</comment>
<dbReference type="InterPro" id="IPR000823">
    <property type="entry name" value="Peroxidase_pln"/>
</dbReference>
<evidence type="ECO:0000256" key="19">
    <source>
        <dbReference type="PIRSR" id="PIRSR600823-4"/>
    </source>
</evidence>
<organism evidence="23">
    <name type="scientific">Triticum urartu</name>
    <name type="common">Red wild einkorn</name>
    <name type="synonym">Crithodium urartu</name>
    <dbReference type="NCBI Taxonomy" id="4572"/>
    <lineage>
        <taxon>Eukaryota</taxon>
        <taxon>Viridiplantae</taxon>
        <taxon>Streptophyta</taxon>
        <taxon>Embryophyta</taxon>
        <taxon>Tracheophyta</taxon>
        <taxon>Spermatophyta</taxon>
        <taxon>Magnoliopsida</taxon>
        <taxon>Liliopsida</taxon>
        <taxon>Poales</taxon>
        <taxon>Poaceae</taxon>
        <taxon>BOP clade</taxon>
        <taxon>Pooideae</taxon>
        <taxon>Triticodae</taxon>
        <taxon>Triticeae</taxon>
        <taxon>Triticinae</taxon>
        <taxon>Triticum</taxon>
    </lineage>
</organism>
<dbReference type="PRINTS" id="PR00458">
    <property type="entry name" value="PEROXIDASE"/>
</dbReference>
<dbReference type="EC" id="1.11.1.7" evidence="4 21"/>
<dbReference type="AlphaFoldDB" id="M8AE13"/>
<keyword evidence="12 20" id="KW-1015">Disulfide bond</keyword>
<evidence type="ECO:0000259" key="22">
    <source>
        <dbReference type="PROSITE" id="PS50873"/>
    </source>
</evidence>
<evidence type="ECO:0000256" key="10">
    <source>
        <dbReference type="ARBA" id="ARBA00023002"/>
    </source>
</evidence>
<protein>
    <recommendedName>
        <fullName evidence="4 21">Peroxidase</fullName>
        <ecNumber evidence="4 21">1.11.1.7</ecNumber>
    </recommendedName>
</protein>
<dbReference type="CDD" id="cd00693">
    <property type="entry name" value="secretory_peroxidase"/>
    <property type="match status" value="1"/>
</dbReference>
<dbReference type="OMA" id="LMNDANT"/>
<dbReference type="eggNOG" id="ENOG502QT8W">
    <property type="taxonomic scope" value="Eukaryota"/>
</dbReference>
<feature type="binding site" evidence="18">
    <location>
        <position position="246"/>
    </location>
    <ligand>
        <name>Ca(2+)</name>
        <dbReference type="ChEBI" id="CHEBI:29108"/>
        <label>2</label>
    </ligand>
</feature>
<evidence type="ECO:0000256" key="11">
    <source>
        <dbReference type="ARBA" id="ARBA00023004"/>
    </source>
</evidence>
<dbReference type="InterPro" id="IPR033905">
    <property type="entry name" value="Secretory_peroxidase"/>
</dbReference>
<evidence type="ECO:0000256" key="3">
    <source>
        <dbReference type="ARBA" id="ARBA00006873"/>
    </source>
</evidence>
<keyword evidence="10 21" id="KW-0560">Oxidoreductase</keyword>
<comment type="cofactor">
    <cofactor evidence="18 21">
        <name>heme b</name>
        <dbReference type="ChEBI" id="CHEBI:60344"/>
    </cofactor>
    <text evidence="18 21">Binds 1 heme b (iron(II)-protoporphyrin IX) group per subunit.</text>
</comment>
<dbReference type="InterPro" id="IPR019794">
    <property type="entry name" value="Peroxidases_AS"/>
</dbReference>
<gene>
    <name evidence="23" type="ORF">TRIUR3_10327</name>
</gene>
<dbReference type="Gene3D" id="1.10.520.10">
    <property type="match status" value="1"/>
</dbReference>
<evidence type="ECO:0000256" key="9">
    <source>
        <dbReference type="ARBA" id="ARBA00022837"/>
    </source>
</evidence>
<keyword evidence="13" id="KW-0325">Glycoprotein</keyword>
<dbReference type="PANTHER" id="PTHR31517:SF51">
    <property type="entry name" value="PEROXIDASE 55"/>
    <property type="match status" value="1"/>
</dbReference>
<feature type="binding site" evidence="18">
    <location>
        <position position="243"/>
    </location>
    <ligand>
        <name>Ca(2+)</name>
        <dbReference type="ChEBI" id="CHEBI:29108"/>
        <label>2</label>
    </ligand>
</feature>
<feature type="signal peptide" evidence="21">
    <location>
        <begin position="1"/>
        <end position="24"/>
    </location>
</feature>
<evidence type="ECO:0000313" key="23">
    <source>
        <dbReference type="EMBL" id="EMS63040.1"/>
    </source>
</evidence>
<feature type="disulfide bond" evidence="20">
    <location>
        <begin position="37"/>
        <end position="115"/>
    </location>
</feature>
<feature type="disulfide bond" evidence="20">
    <location>
        <begin position="200"/>
        <end position="229"/>
    </location>
</feature>
<comment type="similarity">
    <text evidence="21">Belongs to the peroxidase family. Classical plant (class III) peroxidase subfamily.</text>
</comment>
<dbReference type="InterPro" id="IPR019793">
    <property type="entry name" value="Peroxidases_heam-ligand_BS"/>
</dbReference>
<feature type="active site" description="Proton acceptor" evidence="16">
    <location>
        <position position="68"/>
    </location>
</feature>
<evidence type="ECO:0000256" key="14">
    <source>
        <dbReference type="ARBA" id="ARBA00023283"/>
    </source>
</evidence>
<keyword evidence="5 21" id="KW-0575">Peroxidase</keyword>
<accession>M8AE13</accession>
<dbReference type="InterPro" id="IPR002016">
    <property type="entry name" value="Haem_peroxidase"/>
</dbReference>
<keyword evidence="15 21" id="KW-0376">Hydrogen peroxide</keyword>
<dbReference type="Pfam" id="PF00141">
    <property type="entry name" value="peroxidase"/>
    <property type="match status" value="1"/>
</dbReference>
<dbReference type="GO" id="GO:0140825">
    <property type="term" value="F:lactoperoxidase activity"/>
    <property type="evidence" value="ECO:0007669"/>
    <property type="project" value="UniProtKB-EC"/>
</dbReference>
<evidence type="ECO:0000256" key="16">
    <source>
        <dbReference type="PIRSR" id="PIRSR600823-1"/>
    </source>
</evidence>
<feature type="chain" id="PRO_5010896148" description="Peroxidase" evidence="21">
    <location>
        <begin position="25"/>
        <end position="396"/>
    </location>
</feature>
<name>M8AE13_TRIUA</name>
<feature type="binding site" description="axial binding residue" evidence="18">
    <location>
        <position position="193"/>
    </location>
    <ligand>
        <name>heme b</name>
        <dbReference type="ChEBI" id="CHEBI:60344"/>
    </ligand>
    <ligandPart>
        <name>Fe</name>
        <dbReference type="ChEBI" id="CHEBI:18248"/>
    </ligandPart>
</feature>
<feature type="disulfide bond" evidence="20">
    <location>
        <begin position="70"/>
        <end position="75"/>
    </location>
</feature>
<evidence type="ECO:0000256" key="15">
    <source>
        <dbReference type="ARBA" id="ARBA00023324"/>
    </source>
</evidence>
<dbReference type="PROSITE" id="PS00436">
    <property type="entry name" value="PEROXIDASE_2"/>
    <property type="match status" value="1"/>
</dbReference>
<feature type="binding site" evidence="18">
    <location>
        <position position="194"/>
    </location>
    <ligand>
        <name>Ca(2+)</name>
        <dbReference type="ChEBI" id="CHEBI:29108"/>
        <label>2</label>
    </ligand>
</feature>
<dbReference type="SUPFAM" id="SSF48113">
    <property type="entry name" value="Heme-dependent peroxidases"/>
    <property type="match status" value="1"/>
</dbReference>